<proteinExistence type="predicted"/>
<name>A0A8H4VXB1_9HELO</name>
<dbReference type="Pfam" id="PF13668">
    <property type="entry name" value="Ferritin_2"/>
    <property type="match status" value="1"/>
</dbReference>
<organism evidence="1 2">
    <name type="scientific">Cudoniella acicularis</name>
    <dbReference type="NCBI Taxonomy" id="354080"/>
    <lineage>
        <taxon>Eukaryota</taxon>
        <taxon>Fungi</taxon>
        <taxon>Dikarya</taxon>
        <taxon>Ascomycota</taxon>
        <taxon>Pezizomycotina</taxon>
        <taxon>Leotiomycetes</taxon>
        <taxon>Helotiales</taxon>
        <taxon>Tricladiaceae</taxon>
        <taxon>Cudoniella</taxon>
    </lineage>
</organism>
<keyword evidence="2" id="KW-1185">Reference proteome</keyword>
<dbReference type="EMBL" id="JAAMPI010001321">
    <property type="protein sequence ID" value="KAF4625677.1"/>
    <property type="molecule type" value="Genomic_DNA"/>
</dbReference>
<protein>
    <submittedName>
        <fullName evidence="1">Uncharacterized protein</fullName>
    </submittedName>
</protein>
<evidence type="ECO:0000313" key="2">
    <source>
        <dbReference type="Proteomes" id="UP000566819"/>
    </source>
</evidence>
<comment type="caution">
    <text evidence="1">The sequence shown here is derived from an EMBL/GenBank/DDBJ whole genome shotgun (WGS) entry which is preliminary data.</text>
</comment>
<dbReference type="OrthoDB" id="1001765at2759"/>
<evidence type="ECO:0000313" key="1">
    <source>
        <dbReference type="EMBL" id="KAF4625677.1"/>
    </source>
</evidence>
<gene>
    <name evidence="1" type="ORF">G7Y89_g12490</name>
</gene>
<dbReference type="Proteomes" id="UP000566819">
    <property type="component" value="Unassembled WGS sequence"/>
</dbReference>
<accession>A0A8H4VXB1</accession>
<dbReference type="AlphaFoldDB" id="A0A8H4VXB1"/>
<reference evidence="1 2" key="1">
    <citation type="submission" date="2020-03" db="EMBL/GenBank/DDBJ databases">
        <title>Draft Genome Sequence of Cudoniella acicularis.</title>
        <authorList>
            <person name="Buettner E."/>
            <person name="Kellner H."/>
        </authorList>
    </citation>
    <scope>NUCLEOTIDE SEQUENCE [LARGE SCALE GENOMIC DNA]</scope>
    <source>
        <strain evidence="1 2">DSM 108380</strain>
    </source>
</reference>
<sequence>MASPCELAILAIQISVPYPAKALSYDDYRGTAPPFPANYTSPILPSSSGPPGPDDNLFQNVLAAEWIIFNFYQQAVEVFNASSFTALGFPNGTYDRIQEIRDIEAGHLRIFQDSISNTSVKPGSCAYEFGFGSDPTNFLAKQIFIEVSSMVFATGLVQQAQASITKGALVAIGEAETRHAVWALIDIWNADPFGGPIETSYPYANQILDATNQFVVPGSCPAANPIYPNPRQNLPQIFFANGTSGAPGGNITFTYTDPENVPTFEEGRPYFAVFFHGLENISVPFDITTDSTIIPSEFEEKGIILAVISDQEGAPTEDSVLAGPLFLMQQPGQLVGSL</sequence>